<evidence type="ECO:0000256" key="2">
    <source>
        <dbReference type="ARBA" id="ARBA00022917"/>
    </source>
</evidence>
<sequence length="282" mass="29615">MVSTLNIGVLAHVDAGKTSLTERLLFNAGVIDHLGSVDGGDTQTDTLALERRRGITIKSAVVALTAPTAAEDGPRITLVDTPGHADFIAEVARALRALDGVVLVVSAVEGVQAQTRVLMRTLARLGLPTLIFANKTDRAGAREDALLEEIREKLTDRAVAVTRVEGLGTAGARTVERPLVGGTTGSGASAETSAGIGEFLADGDDAFLERYLDDSVRLTEADYREELARQVAEARAYPVFFGSAATGAGVELLMEGIRALLPARKLAADGPLRGTVFKIERG</sequence>
<keyword evidence="3" id="KW-0342">GTP-binding</keyword>
<feature type="non-terminal residue" evidence="5">
    <location>
        <position position="282"/>
    </location>
</feature>
<keyword evidence="1" id="KW-0547">Nucleotide-binding</keyword>
<dbReference type="NCBIfam" id="TIGR00231">
    <property type="entry name" value="small_GTP"/>
    <property type="match status" value="1"/>
</dbReference>
<keyword evidence="2" id="KW-0648">Protein biosynthesis</keyword>
<accession>A0A941IVL2</accession>
<keyword evidence="6" id="KW-1185">Reference proteome</keyword>
<dbReference type="InterPro" id="IPR027417">
    <property type="entry name" value="P-loop_NTPase"/>
</dbReference>
<reference evidence="5" key="1">
    <citation type="submission" date="2021-04" db="EMBL/GenBank/DDBJ databases">
        <title>Genome based classification of Actinospica acidithermotolerans sp. nov., an actinobacterium isolated from an Indonesian hot spring.</title>
        <authorList>
            <person name="Kusuma A.B."/>
            <person name="Putra K.E."/>
            <person name="Nafisah S."/>
            <person name="Loh J."/>
            <person name="Nouioui I."/>
            <person name="Goodfellow M."/>
        </authorList>
    </citation>
    <scope>NUCLEOTIDE SEQUENCE</scope>
    <source>
        <strain evidence="5">CSCA 57</strain>
    </source>
</reference>
<dbReference type="PROSITE" id="PS51722">
    <property type="entry name" value="G_TR_2"/>
    <property type="match status" value="1"/>
</dbReference>
<feature type="domain" description="Tr-type G" evidence="4">
    <location>
        <begin position="2"/>
        <end position="266"/>
    </location>
</feature>
<evidence type="ECO:0000313" key="6">
    <source>
        <dbReference type="Proteomes" id="UP000675781"/>
    </source>
</evidence>
<dbReference type="SUPFAM" id="SSF52540">
    <property type="entry name" value="P-loop containing nucleoside triphosphate hydrolases"/>
    <property type="match status" value="1"/>
</dbReference>
<evidence type="ECO:0000313" key="5">
    <source>
        <dbReference type="EMBL" id="MBR7839593.1"/>
    </source>
</evidence>
<dbReference type="AlphaFoldDB" id="A0A941IVL2"/>
<organism evidence="5 6">
    <name type="scientific">Actinospica durhamensis</name>
    <dbReference type="NCBI Taxonomy" id="1508375"/>
    <lineage>
        <taxon>Bacteria</taxon>
        <taxon>Bacillati</taxon>
        <taxon>Actinomycetota</taxon>
        <taxon>Actinomycetes</taxon>
        <taxon>Catenulisporales</taxon>
        <taxon>Actinospicaceae</taxon>
        <taxon>Actinospica</taxon>
    </lineage>
</organism>
<gene>
    <name evidence="5" type="ORF">KDL01_40450</name>
</gene>
<evidence type="ECO:0000259" key="4">
    <source>
        <dbReference type="PROSITE" id="PS51722"/>
    </source>
</evidence>
<dbReference type="InterPro" id="IPR031157">
    <property type="entry name" value="G_TR_CS"/>
</dbReference>
<proteinExistence type="predicted"/>
<dbReference type="PANTHER" id="PTHR43261">
    <property type="entry name" value="TRANSLATION ELONGATION FACTOR G-RELATED"/>
    <property type="match status" value="1"/>
</dbReference>
<dbReference type="GO" id="GO:0032790">
    <property type="term" value="P:ribosome disassembly"/>
    <property type="evidence" value="ECO:0007669"/>
    <property type="project" value="TreeGrafter"/>
</dbReference>
<dbReference type="PROSITE" id="PS00301">
    <property type="entry name" value="G_TR_1"/>
    <property type="match status" value="1"/>
</dbReference>
<evidence type="ECO:0000256" key="1">
    <source>
        <dbReference type="ARBA" id="ARBA00022741"/>
    </source>
</evidence>
<dbReference type="GO" id="GO:0005525">
    <property type="term" value="F:GTP binding"/>
    <property type="evidence" value="ECO:0007669"/>
    <property type="project" value="UniProtKB-KW"/>
</dbReference>
<dbReference type="InterPro" id="IPR000795">
    <property type="entry name" value="T_Tr_GTP-bd_dom"/>
</dbReference>
<dbReference type="InterPro" id="IPR005225">
    <property type="entry name" value="Small_GTP-bd"/>
</dbReference>
<dbReference type="Gene3D" id="3.40.50.300">
    <property type="entry name" value="P-loop containing nucleotide triphosphate hydrolases"/>
    <property type="match status" value="1"/>
</dbReference>
<protein>
    <submittedName>
        <fullName evidence="5">GTP-binding protein</fullName>
    </submittedName>
</protein>
<evidence type="ECO:0000256" key="3">
    <source>
        <dbReference type="ARBA" id="ARBA00023134"/>
    </source>
</evidence>
<dbReference type="GO" id="GO:0003924">
    <property type="term" value="F:GTPase activity"/>
    <property type="evidence" value="ECO:0007669"/>
    <property type="project" value="InterPro"/>
</dbReference>
<dbReference type="PANTHER" id="PTHR43261:SF1">
    <property type="entry name" value="RIBOSOME-RELEASING FACTOR 2, MITOCHONDRIAL"/>
    <property type="match status" value="1"/>
</dbReference>
<dbReference type="PRINTS" id="PR00315">
    <property type="entry name" value="ELONGATNFCT"/>
</dbReference>
<name>A0A941IVL2_9ACTN</name>
<comment type="caution">
    <text evidence="5">The sequence shown here is derived from an EMBL/GenBank/DDBJ whole genome shotgun (WGS) entry which is preliminary data.</text>
</comment>
<dbReference type="Proteomes" id="UP000675781">
    <property type="component" value="Unassembled WGS sequence"/>
</dbReference>
<dbReference type="Pfam" id="PF00009">
    <property type="entry name" value="GTP_EFTU"/>
    <property type="match status" value="1"/>
</dbReference>
<dbReference type="EMBL" id="JAGSOG010000502">
    <property type="protein sequence ID" value="MBR7839593.1"/>
    <property type="molecule type" value="Genomic_DNA"/>
</dbReference>